<evidence type="ECO:0000256" key="3">
    <source>
        <dbReference type="ARBA" id="ARBA00022737"/>
    </source>
</evidence>
<evidence type="ECO:0000256" key="5">
    <source>
        <dbReference type="ARBA" id="ARBA00022833"/>
    </source>
</evidence>
<dbReference type="GO" id="GO:0005634">
    <property type="term" value="C:nucleus"/>
    <property type="evidence" value="ECO:0007669"/>
    <property type="project" value="UniProtKB-SubCell"/>
</dbReference>
<evidence type="ECO:0000256" key="2">
    <source>
        <dbReference type="ARBA" id="ARBA00022723"/>
    </source>
</evidence>
<feature type="compositionally biased region" description="Acidic residues" evidence="8">
    <location>
        <begin position="429"/>
        <end position="438"/>
    </location>
</feature>
<dbReference type="Proteomes" id="UP001164286">
    <property type="component" value="Unassembled WGS sequence"/>
</dbReference>
<accession>A0AA38H7F4</accession>
<dbReference type="FunFam" id="3.30.160.60:FF:000072">
    <property type="entry name" value="zinc finger protein 143 isoform X1"/>
    <property type="match status" value="1"/>
</dbReference>
<dbReference type="PROSITE" id="PS50157">
    <property type="entry name" value="ZINC_FINGER_C2H2_2"/>
    <property type="match status" value="3"/>
</dbReference>
<evidence type="ECO:0000313" key="10">
    <source>
        <dbReference type="EMBL" id="KAI9634151.1"/>
    </source>
</evidence>
<feature type="compositionally biased region" description="Low complexity" evidence="8">
    <location>
        <begin position="44"/>
        <end position="55"/>
    </location>
</feature>
<evidence type="ECO:0000313" key="11">
    <source>
        <dbReference type="Proteomes" id="UP001164286"/>
    </source>
</evidence>
<feature type="region of interest" description="Disordered" evidence="8">
    <location>
        <begin position="1"/>
        <end position="117"/>
    </location>
</feature>
<feature type="compositionally biased region" description="Acidic residues" evidence="8">
    <location>
        <begin position="64"/>
        <end position="77"/>
    </location>
</feature>
<gene>
    <name evidence="10" type="ORF">MKK02DRAFT_28832</name>
</gene>
<dbReference type="AlphaFoldDB" id="A0AA38H7F4"/>
<dbReference type="PANTHER" id="PTHR45718:SF4">
    <property type="entry name" value="TRANSCRIPTIONAL ACTIVATOR CUBITUS INTERRUPTUS"/>
    <property type="match status" value="1"/>
</dbReference>
<feature type="compositionally biased region" description="Basic residues" evidence="8">
    <location>
        <begin position="332"/>
        <end position="342"/>
    </location>
</feature>
<dbReference type="PANTHER" id="PTHR45718">
    <property type="entry name" value="TRANSCRIPTIONAL ACTIVATOR CUBITUS INTERRUPTUS"/>
    <property type="match status" value="1"/>
</dbReference>
<feature type="domain" description="C2H2-type" evidence="9">
    <location>
        <begin position="184"/>
        <end position="209"/>
    </location>
</feature>
<dbReference type="SMART" id="SM00355">
    <property type="entry name" value="ZnF_C2H2"/>
    <property type="match status" value="3"/>
</dbReference>
<dbReference type="InterPro" id="IPR036236">
    <property type="entry name" value="Znf_C2H2_sf"/>
</dbReference>
<evidence type="ECO:0000259" key="9">
    <source>
        <dbReference type="PROSITE" id="PS50157"/>
    </source>
</evidence>
<dbReference type="PROSITE" id="PS00028">
    <property type="entry name" value="ZINC_FINGER_C2H2_1"/>
    <property type="match status" value="2"/>
</dbReference>
<keyword evidence="5" id="KW-0862">Zinc</keyword>
<evidence type="ECO:0000256" key="8">
    <source>
        <dbReference type="SAM" id="MobiDB-lite"/>
    </source>
</evidence>
<evidence type="ECO:0000256" key="6">
    <source>
        <dbReference type="ARBA" id="ARBA00023242"/>
    </source>
</evidence>
<keyword evidence="4 7" id="KW-0863">Zinc-finger</keyword>
<name>A0AA38H7F4_9TREE</name>
<dbReference type="Gene3D" id="3.30.160.60">
    <property type="entry name" value="Classic Zinc Finger"/>
    <property type="match status" value="2"/>
</dbReference>
<dbReference type="GeneID" id="77726854"/>
<feature type="region of interest" description="Disordered" evidence="8">
    <location>
        <begin position="414"/>
        <end position="438"/>
    </location>
</feature>
<proteinExistence type="predicted"/>
<feature type="compositionally biased region" description="Gly residues" evidence="8">
    <location>
        <begin position="79"/>
        <end position="90"/>
    </location>
</feature>
<evidence type="ECO:0000256" key="4">
    <source>
        <dbReference type="ARBA" id="ARBA00022771"/>
    </source>
</evidence>
<feature type="domain" description="C2H2-type" evidence="9">
    <location>
        <begin position="156"/>
        <end position="183"/>
    </location>
</feature>
<feature type="region of interest" description="Disordered" evidence="8">
    <location>
        <begin position="218"/>
        <end position="352"/>
    </location>
</feature>
<sequence length="714" mass="78967">MSRSASPEGLYANSFSPAPAPADYVQYPPTASYEYLAAPPSAPGSPSGSRPVSPVMAYPQYPEGDQEVDELVSDEDGNQGRGASQGGADGSDGENDGEEMGSHDEADLEEAEEGTSGWKCEWDGCGREWKEQIGLVRHLEKTHIPRGREKYQCRWYNCLRRGNKPSTRHSLITHCRKHTGHRPYDCNQPNCSKSFTRSDALNKHLRSIHLVPAEEAIYRSTKPRAAPPRPKPKPPQSRASTLNYNPLHMSEEPRHDPMDEEDSFMDLIDPALGPQPPHPDSAQSRDKGKASRSAPSSGRSRHRHIAPQGSQGTPYDMLPSPLQPPVHDYPRSHGHASRHSHSRPSLPPMVNAPPIVAPDGVTYIRYGSDADLMTDPDLLDVIPRIRKRGTVQISQEDQRAIAFVRSRYPRDRIARARQQPPQPPWVEDQPVEPDTDDSFDEGVARFRVDESKTLLGHIGEEGMYGERAVFGRSKWQAKYIMAKAKLMLAEEEMKMRQGELMAISEEENQLRQALEDMRQTGMGFHSTATGSHAVRRAYDSSRQSAPHNEPSWDTWDTRDAAQKARAERRTVSTIASTDSCLSRASFSVSTSTSPDISGPSRIPVTAPCSLVGEEFQVCLGGQVMDETEFDTVVVSVPQLFLSHGVLANGLDCRVALIVACLPECRGNIFVIESPEWRSRSDEFLAEVLGGLWLRGLGGAVGQAAFAHRRSSHRA</sequence>
<dbReference type="EMBL" id="JAKWFO010000008">
    <property type="protein sequence ID" value="KAI9634151.1"/>
    <property type="molecule type" value="Genomic_DNA"/>
</dbReference>
<dbReference type="GO" id="GO:0008270">
    <property type="term" value="F:zinc ion binding"/>
    <property type="evidence" value="ECO:0007669"/>
    <property type="project" value="UniProtKB-KW"/>
</dbReference>
<comment type="caution">
    <text evidence="10">The sequence shown here is derived from an EMBL/GenBank/DDBJ whole genome shotgun (WGS) entry which is preliminary data.</text>
</comment>
<protein>
    <recommendedName>
        <fullName evidence="9">C2H2-type domain-containing protein</fullName>
    </recommendedName>
</protein>
<dbReference type="RefSeq" id="XP_052943928.1">
    <property type="nucleotide sequence ID" value="XM_053087649.1"/>
</dbReference>
<comment type="subcellular location">
    <subcellularLocation>
        <location evidence="1">Nucleus</location>
    </subcellularLocation>
</comment>
<keyword evidence="6" id="KW-0539">Nucleus</keyword>
<dbReference type="InterPro" id="IPR013087">
    <property type="entry name" value="Znf_C2H2_type"/>
</dbReference>
<feature type="domain" description="C2H2-type" evidence="9">
    <location>
        <begin position="118"/>
        <end position="143"/>
    </location>
</feature>
<evidence type="ECO:0000256" key="7">
    <source>
        <dbReference type="PROSITE-ProRule" id="PRU00042"/>
    </source>
</evidence>
<keyword evidence="3" id="KW-0677">Repeat</keyword>
<feature type="compositionally biased region" description="Basic and acidic residues" evidence="8">
    <location>
        <begin position="555"/>
        <end position="570"/>
    </location>
</feature>
<organism evidence="10 11">
    <name type="scientific">Dioszegia hungarica</name>
    <dbReference type="NCBI Taxonomy" id="4972"/>
    <lineage>
        <taxon>Eukaryota</taxon>
        <taxon>Fungi</taxon>
        <taxon>Dikarya</taxon>
        <taxon>Basidiomycota</taxon>
        <taxon>Agaricomycotina</taxon>
        <taxon>Tremellomycetes</taxon>
        <taxon>Tremellales</taxon>
        <taxon>Bulleribasidiaceae</taxon>
        <taxon>Dioszegia</taxon>
    </lineage>
</organism>
<evidence type="ECO:0000256" key="1">
    <source>
        <dbReference type="ARBA" id="ARBA00004123"/>
    </source>
</evidence>
<reference evidence="10" key="1">
    <citation type="journal article" date="2022" name="G3 (Bethesda)">
        <title>High quality genome of the basidiomycete yeast Dioszegia hungarica PDD-24b-2 isolated from cloud water.</title>
        <authorList>
            <person name="Jarrige D."/>
            <person name="Haridas S."/>
            <person name="Bleykasten-Grosshans C."/>
            <person name="Joly M."/>
            <person name="Nadalig T."/>
            <person name="Sancelme M."/>
            <person name="Vuilleumier S."/>
            <person name="Grigoriev I.V."/>
            <person name="Amato P."/>
            <person name="Bringel F."/>
        </authorList>
    </citation>
    <scope>NUCLEOTIDE SEQUENCE</scope>
    <source>
        <strain evidence="10">PDD-24b-2</strain>
    </source>
</reference>
<keyword evidence="2" id="KW-0479">Metal-binding</keyword>
<feature type="compositionally biased region" description="Pro residues" evidence="8">
    <location>
        <begin position="225"/>
        <end position="235"/>
    </location>
</feature>
<dbReference type="InterPro" id="IPR043359">
    <property type="entry name" value="GLI-like"/>
</dbReference>
<dbReference type="SUPFAM" id="SSF57667">
    <property type="entry name" value="beta-beta-alpha zinc fingers"/>
    <property type="match status" value="2"/>
</dbReference>
<feature type="region of interest" description="Disordered" evidence="8">
    <location>
        <begin position="537"/>
        <end position="571"/>
    </location>
</feature>
<dbReference type="GO" id="GO:0000981">
    <property type="term" value="F:DNA-binding transcription factor activity, RNA polymerase II-specific"/>
    <property type="evidence" value="ECO:0007669"/>
    <property type="project" value="UniProtKB-ARBA"/>
</dbReference>
<dbReference type="GO" id="GO:0000978">
    <property type="term" value="F:RNA polymerase II cis-regulatory region sequence-specific DNA binding"/>
    <property type="evidence" value="ECO:0007669"/>
    <property type="project" value="TreeGrafter"/>
</dbReference>
<keyword evidence="11" id="KW-1185">Reference proteome</keyword>